<keyword evidence="6" id="KW-1185">Reference proteome</keyword>
<dbReference type="Gene3D" id="3.30.70.330">
    <property type="match status" value="1"/>
</dbReference>
<accession>A0A553P3B3</accession>
<organism evidence="5 6">
    <name type="scientific">Tigriopus californicus</name>
    <name type="common">Marine copepod</name>
    <dbReference type="NCBI Taxonomy" id="6832"/>
    <lineage>
        <taxon>Eukaryota</taxon>
        <taxon>Metazoa</taxon>
        <taxon>Ecdysozoa</taxon>
        <taxon>Arthropoda</taxon>
        <taxon>Crustacea</taxon>
        <taxon>Multicrustacea</taxon>
        <taxon>Hexanauplia</taxon>
        <taxon>Copepoda</taxon>
        <taxon>Harpacticoida</taxon>
        <taxon>Harpacticidae</taxon>
        <taxon>Tigriopus</taxon>
    </lineage>
</organism>
<feature type="compositionally biased region" description="Basic residues" evidence="3">
    <location>
        <begin position="765"/>
        <end position="782"/>
    </location>
</feature>
<evidence type="ECO:0000256" key="1">
    <source>
        <dbReference type="ARBA" id="ARBA00022884"/>
    </source>
</evidence>
<feature type="region of interest" description="Disordered" evidence="3">
    <location>
        <begin position="195"/>
        <end position="376"/>
    </location>
</feature>
<dbReference type="InterPro" id="IPR000504">
    <property type="entry name" value="RRM_dom"/>
</dbReference>
<dbReference type="PROSITE" id="PS50102">
    <property type="entry name" value="RRM"/>
    <property type="match status" value="1"/>
</dbReference>
<dbReference type="GO" id="GO:0003723">
    <property type="term" value="F:RNA binding"/>
    <property type="evidence" value="ECO:0007669"/>
    <property type="project" value="UniProtKB-UniRule"/>
</dbReference>
<feature type="domain" description="RRM" evidence="4">
    <location>
        <begin position="8"/>
        <end position="89"/>
    </location>
</feature>
<dbReference type="STRING" id="6832.A0A553P3B3"/>
<dbReference type="InterPro" id="IPR012677">
    <property type="entry name" value="Nucleotide-bd_a/b_plait_sf"/>
</dbReference>
<dbReference type="AlphaFoldDB" id="A0A553P3B3"/>
<comment type="caution">
    <text evidence="5">The sequence shown here is derived from an EMBL/GenBank/DDBJ whole genome shotgun (WGS) entry which is preliminary data.</text>
</comment>
<dbReference type="EMBL" id="VCGU01000008">
    <property type="protein sequence ID" value="TRY72164.1"/>
    <property type="molecule type" value="Genomic_DNA"/>
</dbReference>
<keyword evidence="1 2" id="KW-0694">RNA-binding</keyword>
<protein>
    <recommendedName>
        <fullName evidence="4">RRM domain-containing protein</fullName>
    </recommendedName>
</protein>
<gene>
    <name evidence="5" type="ORF">TCAL_09053</name>
</gene>
<evidence type="ECO:0000313" key="6">
    <source>
        <dbReference type="Proteomes" id="UP000318571"/>
    </source>
</evidence>
<feature type="compositionally biased region" description="Basic and acidic residues" evidence="3">
    <location>
        <begin position="494"/>
        <end position="534"/>
    </location>
</feature>
<reference evidence="5 6" key="1">
    <citation type="journal article" date="2018" name="Nat. Ecol. Evol.">
        <title>Genomic signatures of mitonuclear coevolution across populations of Tigriopus californicus.</title>
        <authorList>
            <person name="Barreto F.S."/>
            <person name="Watson E.T."/>
            <person name="Lima T.G."/>
            <person name="Willett C.S."/>
            <person name="Edmands S."/>
            <person name="Li W."/>
            <person name="Burton R.S."/>
        </authorList>
    </citation>
    <scope>NUCLEOTIDE SEQUENCE [LARGE SCALE GENOMIC DNA]</scope>
    <source>
        <strain evidence="5 6">San Diego</strain>
    </source>
</reference>
<dbReference type="Pfam" id="PF00076">
    <property type="entry name" value="RRM_1"/>
    <property type="match status" value="1"/>
</dbReference>
<sequence>MTNAEANKRLFVGNLLPDVASGDLERLFGRYGRVTNVEIKNKTDIDGKITSTFAFISADMTEESLPECIQTLNGLKWKKQNLKVQAAQESFMQRLQRERQERIQKFANQQEQTHPKQVPQREQQQQHQQRTLKHDEKNPNYDPMSMFKRVMKNEEPSAKKPSTGSKKEDKSKGLIDQESMFFQCYKEKVDETVPGVGKAKNGLVTFSDDDVDDKDQRDRNEGRPSKVKLKDKPRGMMSNSKRKYHSSSEDDDTEEDTAAQSVPMIPKNVHKKVEKPSQVSKPKPKPLARKRYYSNSDEESENENESKVPTNQGLRFGGDFWGDSDDEQTNHSKRPSKKSFEQNFSKRPNVEDANAKRLQSIKQRQKELQRTQKTLGKIQVDGPIQSKKIIFDHKDIKHESKSKLFQESDESDDEDHFKVKEQFEGKSGEKLLELQSKIAATDDRFKVDSRFKESDSSSSSSSDESESERKIVKNQGDIQSEKPRNLALSQSVIGDKKNTAVKKERRAVEFKDTSRLRFDPDDESHAKKFEKGQDSDSDTSETSQVEPPPPTETPMPEMTNDKSYFLKKDTFSKKEPKSGFSFGFKVGETGQSQGFSLLKKFGREPYEAEEVSKKDKKGKLGFLERNPFKYDSSSEDDEVEDEKPSSEHQSSQSKPALPSQEDQMAEFSRKLAQKSISVSTKLSEACCTSRKLAQKSISVSKKLSEAFLFKVNDPRFIEGAEFLSHDKESLDETREKYEEQRPILAKIIKKKRRNRVQKQNQMTMKAKKNRKSAWQQKKLKKE</sequence>
<feature type="region of interest" description="Disordered" evidence="3">
    <location>
        <begin position="625"/>
        <end position="670"/>
    </location>
</feature>
<feature type="compositionally biased region" description="Basic residues" evidence="3">
    <location>
        <begin position="282"/>
        <end position="292"/>
    </location>
</feature>
<dbReference type="PANTHER" id="PTHR48029:SF1">
    <property type="entry name" value="NUCLEOLAR PROTEIN 8"/>
    <property type="match status" value="1"/>
</dbReference>
<feature type="region of interest" description="Disordered" evidence="3">
    <location>
        <begin position="445"/>
        <end position="568"/>
    </location>
</feature>
<feature type="compositionally biased region" description="Low complexity" evidence="3">
    <location>
        <begin position="117"/>
        <end position="129"/>
    </location>
</feature>
<dbReference type="OMA" id="GAKFFRC"/>
<dbReference type="SMART" id="SM00360">
    <property type="entry name" value="RRM"/>
    <property type="match status" value="1"/>
</dbReference>
<dbReference type="SUPFAM" id="SSF54928">
    <property type="entry name" value="RNA-binding domain, RBD"/>
    <property type="match status" value="1"/>
</dbReference>
<evidence type="ECO:0000256" key="2">
    <source>
        <dbReference type="PROSITE-ProRule" id="PRU00176"/>
    </source>
</evidence>
<dbReference type="PANTHER" id="PTHR48029">
    <property type="entry name" value="NUCLEOLAR PROTEIN 8"/>
    <property type="match status" value="1"/>
</dbReference>
<evidence type="ECO:0000313" key="5">
    <source>
        <dbReference type="EMBL" id="TRY72164.1"/>
    </source>
</evidence>
<name>A0A553P3B3_TIGCA</name>
<evidence type="ECO:0000256" key="3">
    <source>
        <dbReference type="SAM" id="MobiDB-lite"/>
    </source>
</evidence>
<proteinExistence type="predicted"/>
<evidence type="ECO:0000259" key="4">
    <source>
        <dbReference type="PROSITE" id="PS50102"/>
    </source>
</evidence>
<dbReference type="Proteomes" id="UP000318571">
    <property type="component" value="Chromosome 7"/>
</dbReference>
<feature type="region of interest" description="Disordered" evidence="3">
    <location>
        <begin position="108"/>
        <end position="174"/>
    </location>
</feature>
<feature type="region of interest" description="Disordered" evidence="3">
    <location>
        <begin position="751"/>
        <end position="782"/>
    </location>
</feature>
<feature type="compositionally biased region" description="Basic and acidic residues" evidence="3">
    <location>
        <begin position="445"/>
        <end position="455"/>
    </location>
</feature>
<feature type="compositionally biased region" description="Basic and acidic residues" evidence="3">
    <location>
        <begin position="214"/>
        <end position="234"/>
    </location>
</feature>
<dbReference type="InterPro" id="IPR035979">
    <property type="entry name" value="RBD_domain_sf"/>
</dbReference>
<feature type="compositionally biased region" description="Basic and acidic residues" evidence="3">
    <location>
        <begin position="165"/>
        <end position="174"/>
    </location>
</feature>